<reference evidence="1 2" key="1">
    <citation type="submission" date="2016-11" db="EMBL/GenBank/DDBJ databases">
        <title>Whole Genome Sequencing of Mucilaginibacter polytrichastri RG4-7(T) isolated from the moss sample.</title>
        <authorList>
            <person name="Li Y."/>
        </authorList>
    </citation>
    <scope>NUCLEOTIDE SEQUENCE [LARGE SCALE GENOMIC DNA]</scope>
    <source>
        <strain evidence="1 2">RG4-7</strain>
    </source>
</reference>
<dbReference type="Proteomes" id="UP000186720">
    <property type="component" value="Unassembled WGS sequence"/>
</dbReference>
<evidence type="ECO:0000313" key="1">
    <source>
        <dbReference type="EMBL" id="OKS89484.1"/>
    </source>
</evidence>
<dbReference type="RefSeq" id="WP_074492546.1">
    <property type="nucleotide sequence ID" value="NZ_FPAM01000003.1"/>
</dbReference>
<dbReference type="AlphaFoldDB" id="A0A1Q6A653"/>
<protein>
    <recommendedName>
        <fullName evidence="3">FkbM family methyltransferase</fullName>
    </recommendedName>
</protein>
<dbReference type="SUPFAM" id="SSF53335">
    <property type="entry name" value="S-adenosyl-L-methionine-dependent methyltransferases"/>
    <property type="match status" value="1"/>
</dbReference>
<accession>A0A1Q6A653</accession>
<comment type="caution">
    <text evidence="1">The sequence shown here is derived from an EMBL/GenBank/DDBJ whole genome shotgun (WGS) entry which is preliminary data.</text>
</comment>
<evidence type="ECO:0008006" key="3">
    <source>
        <dbReference type="Google" id="ProtNLM"/>
    </source>
</evidence>
<name>A0A1Q6A653_9SPHI</name>
<proteinExistence type="predicted"/>
<dbReference type="STRING" id="1302689.RG47T_4968"/>
<organism evidence="1 2">
    <name type="scientific">Mucilaginibacter polytrichastri</name>
    <dbReference type="NCBI Taxonomy" id="1302689"/>
    <lineage>
        <taxon>Bacteria</taxon>
        <taxon>Pseudomonadati</taxon>
        <taxon>Bacteroidota</taxon>
        <taxon>Sphingobacteriia</taxon>
        <taxon>Sphingobacteriales</taxon>
        <taxon>Sphingobacteriaceae</taxon>
        <taxon>Mucilaginibacter</taxon>
    </lineage>
</organism>
<dbReference type="EMBL" id="MPPL01000001">
    <property type="protein sequence ID" value="OKS89484.1"/>
    <property type="molecule type" value="Genomic_DNA"/>
</dbReference>
<gene>
    <name evidence="1" type="ORF">RG47T_4968</name>
</gene>
<sequence length="215" mass="24270">MSNIQALLKLVSQPDRLRSLLSFNSKGYLNDIGWFNSFDSKKPVDGNGNPIPWVTYSFIDFIKGRINKQLAIFEYGSGNSTIFYAKYAGIVVSVEHDKGWYDTMSKNRPANSEIIFCELEKDGDYCRVPIKLQEKFDIIIVDGRDRVNCCKQAVEALTPNGIIVLDDSERDFYKPGVDFLLSNGFKHLPFSGISPGLFYLKSTSVFYKADNCLGI</sequence>
<dbReference type="InterPro" id="IPR029063">
    <property type="entry name" value="SAM-dependent_MTases_sf"/>
</dbReference>
<dbReference type="OrthoDB" id="938855at2"/>
<keyword evidence="2" id="KW-1185">Reference proteome</keyword>
<dbReference type="Gene3D" id="3.40.50.150">
    <property type="entry name" value="Vaccinia Virus protein VP39"/>
    <property type="match status" value="1"/>
</dbReference>
<evidence type="ECO:0000313" key="2">
    <source>
        <dbReference type="Proteomes" id="UP000186720"/>
    </source>
</evidence>